<protein>
    <submittedName>
        <fullName evidence="1">Uncharacterized protein</fullName>
    </submittedName>
</protein>
<gene>
    <name evidence="1" type="ORF">AB5J55_22470</name>
</gene>
<accession>A0AB39N345</accession>
<dbReference type="AlphaFoldDB" id="A0AB39N345"/>
<reference evidence="1" key="1">
    <citation type="submission" date="2024-07" db="EMBL/GenBank/DDBJ databases">
        <authorList>
            <person name="Yu S.T."/>
        </authorList>
    </citation>
    <scope>NUCLEOTIDE SEQUENCE</scope>
    <source>
        <strain evidence="1">R11</strain>
    </source>
</reference>
<evidence type="ECO:0000313" key="1">
    <source>
        <dbReference type="EMBL" id="XDQ12207.1"/>
    </source>
</evidence>
<organism evidence="1">
    <name type="scientific">Streptomyces sp. R11</name>
    <dbReference type="NCBI Taxonomy" id="3238625"/>
    <lineage>
        <taxon>Bacteria</taxon>
        <taxon>Bacillati</taxon>
        <taxon>Actinomycetota</taxon>
        <taxon>Actinomycetes</taxon>
        <taxon>Kitasatosporales</taxon>
        <taxon>Streptomycetaceae</taxon>
        <taxon>Streptomyces</taxon>
    </lineage>
</organism>
<proteinExistence type="predicted"/>
<name>A0AB39N345_9ACTN</name>
<dbReference type="RefSeq" id="WP_369272393.1">
    <property type="nucleotide sequence ID" value="NZ_CP163432.1"/>
</dbReference>
<sequence>MTEPKSARTRLVLHRNWQREALALPDVKELVAKRTGELLHRAITDAPRRGHKALPWNAIKKNIEAYVRLDHDGWFGNVVIEDDPQVRHAMLQERGFTSPRGRRIKGRRYLKGALLKMRVE</sequence>
<dbReference type="EMBL" id="CP163432">
    <property type="protein sequence ID" value="XDQ12207.1"/>
    <property type="molecule type" value="Genomic_DNA"/>
</dbReference>